<name>A0ABQ1IND5_9GAMM</name>
<dbReference type="InterPro" id="IPR036249">
    <property type="entry name" value="Thioredoxin-like_sf"/>
</dbReference>
<protein>
    <recommendedName>
        <fullName evidence="3">Glutathione-dependent peroxiredoxin</fullName>
        <ecNumber evidence="3">1.11.1.27</ecNumber>
    </recommendedName>
</protein>
<dbReference type="Gene3D" id="3.40.30.10">
    <property type="entry name" value="Glutaredoxin"/>
    <property type="match status" value="1"/>
</dbReference>
<dbReference type="EMBL" id="BMII01000001">
    <property type="protein sequence ID" value="GGB45502.1"/>
    <property type="molecule type" value="Genomic_DNA"/>
</dbReference>
<gene>
    <name evidence="5" type="ORF">GCM10011607_01950</name>
</gene>
<evidence type="ECO:0000259" key="4">
    <source>
        <dbReference type="PROSITE" id="PS51352"/>
    </source>
</evidence>
<evidence type="ECO:0000256" key="1">
    <source>
        <dbReference type="ARBA" id="ARBA00022559"/>
    </source>
</evidence>
<comment type="catalytic activity">
    <reaction evidence="3">
        <text>a hydroperoxide + 2 glutathione = an alcohol + glutathione disulfide + H2O</text>
        <dbReference type="Rhea" id="RHEA:62632"/>
        <dbReference type="ChEBI" id="CHEBI:15377"/>
        <dbReference type="ChEBI" id="CHEBI:30879"/>
        <dbReference type="ChEBI" id="CHEBI:35924"/>
        <dbReference type="ChEBI" id="CHEBI:57925"/>
        <dbReference type="ChEBI" id="CHEBI:58297"/>
        <dbReference type="EC" id="1.11.1.27"/>
    </reaction>
</comment>
<sequence>MIMIAKGQSLPKATLSQLTKDGMVNHDVTELFAGKKVVLFAVPGAFTPTCSEAHLPGFVVQADEFKAKGVDLIACVSVNDAFVMKAWGEAQNASELMMLADGDASFTKALGLEMDTAGFGGVRSQRYAMIIDNGVVTLLNVEAPKSFEVSTAEAVMAAL</sequence>
<keyword evidence="3" id="KW-0049">Antioxidant</keyword>
<dbReference type="Proteomes" id="UP000617555">
    <property type="component" value="Unassembled WGS sequence"/>
</dbReference>
<comment type="function">
    <text evidence="3">Thiol-specific peroxidase that catalyzes the reduction of hydrogen peroxide and organic hydroperoxides to water and alcohols, respectively. Plays a role in cell protection against oxidative stress by detoxifying peroxides.</text>
</comment>
<feature type="domain" description="Thioredoxin" evidence="4">
    <location>
        <begin position="4"/>
        <end position="159"/>
    </location>
</feature>
<keyword evidence="2 3" id="KW-0560">Oxidoreductase</keyword>
<keyword evidence="6" id="KW-1185">Reference proteome</keyword>
<dbReference type="InterPro" id="IPR013740">
    <property type="entry name" value="Redoxin"/>
</dbReference>
<keyword evidence="3" id="KW-0676">Redox-active center</keyword>
<evidence type="ECO:0000256" key="3">
    <source>
        <dbReference type="RuleBase" id="RU366011"/>
    </source>
</evidence>
<proteinExistence type="inferred from homology"/>
<keyword evidence="1 3" id="KW-0575">Peroxidase</keyword>
<comment type="similarity">
    <text evidence="3">Belongs to the peroxiredoxin family. Prx5 subfamily.</text>
</comment>
<dbReference type="InterPro" id="IPR013766">
    <property type="entry name" value="Thioredoxin_domain"/>
</dbReference>
<dbReference type="PANTHER" id="PTHR10430:SF16">
    <property type="entry name" value="PEROXIREDOXIN-5, MITOCHONDRIAL"/>
    <property type="match status" value="1"/>
</dbReference>
<dbReference type="Pfam" id="PF08534">
    <property type="entry name" value="Redoxin"/>
    <property type="match status" value="1"/>
</dbReference>
<dbReference type="SUPFAM" id="SSF52833">
    <property type="entry name" value="Thioredoxin-like"/>
    <property type="match status" value="1"/>
</dbReference>
<evidence type="ECO:0000313" key="6">
    <source>
        <dbReference type="Proteomes" id="UP000617555"/>
    </source>
</evidence>
<dbReference type="EC" id="1.11.1.27" evidence="3"/>
<dbReference type="InterPro" id="IPR037944">
    <property type="entry name" value="PRX5-like"/>
</dbReference>
<comment type="caution">
    <text evidence="5">The sequence shown here is derived from an EMBL/GenBank/DDBJ whole genome shotgun (WGS) entry which is preliminary data.</text>
</comment>
<dbReference type="CDD" id="cd03013">
    <property type="entry name" value="PRX5_like"/>
    <property type="match status" value="1"/>
</dbReference>
<organism evidence="5 6">
    <name type="scientific">Shewanella inventionis</name>
    <dbReference type="NCBI Taxonomy" id="1738770"/>
    <lineage>
        <taxon>Bacteria</taxon>
        <taxon>Pseudomonadati</taxon>
        <taxon>Pseudomonadota</taxon>
        <taxon>Gammaproteobacteria</taxon>
        <taxon>Alteromonadales</taxon>
        <taxon>Shewanellaceae</taxon>
        <taxon>Shewanella</taxon>
    </lineage>
</organism>
<evidence type="ECO:0000313" key="5">
    <source>
        <dbReference type="EMBL" id="GGB45502.1"/>
    </source>
</evidence>
<reference evidence="6" key="1">
    <citation type="journal article" date="2019" name="Int. J. Syst. Evol. Microbiol.">
        <title>The Global Catalogue of Microorganisms (GCM) 10K type strain sequencing project: providing services to taxonomists for standard genome sequencing and annotation.</title>
        <authorList>
            <consortium name="The Broad Institute Genomics Platform"/>
            <consortium name="The Broad Institute Genome Sequencing Center for Infectious Disease"/>
            <person name="Wu L."/>
            <person name="Ma J."/>
        </authorList>
    </citation>
    <scope>NUCLEOTIDE SEQUENCE [LARGE SCALE GENOMIC DNA]</scope>
    <source>
        <strain evidence="6">CGMCC 1.15339</strain>
    </source>
</reference>
<dbReference type="PANTHER" id="PTHR10430">
    <property type="entry name" value="PEROXIREDOXIN"/>
    <property type="match status" value="1"/>
</dbReference>
<accession>A0ABQ1IND5</accession>
<dbReference type="PROSITE" id="PS51352">
    <property type="entry name" value="THIOREDOXIN_2"/>
    <property type="match status" value="1"/>
</dbReference>
<evidence type="ECO:0000256" key="2">
    <source>
        <dbReference type="ARBA" id="ARBA00023002"/>
    </source>
</evidence>